<name>A0A450YSA2_9GAMM</name>
<evidence type="ECO:0000256" key="1">
    <source>
        <dbReference type="SAM" id="MobiDB-lite"/>
    </source>
</evidence>
<sequence length="112" mass="12609">MKNSSRIRMRAKDDIMKRIIIGITLIAAAFQVHAAFRQGDGILGRACRDVHGVEMSLVVMGEKWAISCSADTGSFRVGADPRQWMAHKGETDENGCHKDKYGRRHCHKKQKQ</sequence>
<protein>
    <submittedName>
        <fullName evidence="2">Uncharacterized protein</fullName>
    </submittedName>
</protein>
<dbReference type="EMBL" id="CAADFT010000035">
    <property type="protein sequence ID" value="VFK44434.1"/>
    <property type="molecule type" value="Genomic_DNA"/>
</dbReference>
<feature type="region of interest" description="Disordered" evidence="1">
    <location>
        <begin position="88"/>
        <end position="112"/>
    </location>
</feature>
<proteinExistence type="predicted"/>
<dbReference type="AlphaFoldDB" id="A0A450YSA2"/>
<feature type="compositionally biased region" description="Basic residues" evidence="1">
    <location>
        <begin position="100"/>
        <end position="112"/>
    </location>
</feature>
<reference evidence="2" key="1">
    <citation type="submission" date="2019-02" db="EMBL/GenBank/DDBJ databases">
        <authorList>
            <person name="Gruber-Vodicka R. H."/>
            <person name="Seah K. B. B."/>
        </authorList>
    </citation>
    <scope>NUCLEOTIDE SEQUENCE</scope>
    <source>
        <strain evidence="2">BECK_BZ125</strain>
    </source>
</reference>
<accession>A0A450YSA2</accession>
<organism evidence="2">
    <name type="scientific">Candidatus Kentrum sp. TC</name>
    <dbReference type="NCBI Taxonomy" id="2126339"/>
    <lineage>
        <taxon>Bacteria</taxon>
        <taxon>Pseudomonadati</taxon>
        <taxon>Pseudomonadota</taxon>
        <taxon>Gammaproteobacteria</taxon>
        <taxon>Candidatus Kentrum</taxon>
    </lineage>
</organism>
<gene>
    <name evidence="2" type="ORF">BECKTC1821E_GA0114239_103511</name>
</gene>
<evidence type="ECO:0000313" key="2">
    <source>
        <dbReference type="EMBL" id="VFK44434.1"/>
    </source>
</evidence>
<feature type="compositionally biased region" description="Basic and acidic residues" evidence="1">
    <location>
        <begin position="88"/>
        <end position="99"/>
    </location>
</feature>